<comment type="caution">
    <text evidence="2">The sequence shown here is derived from an EMBL/GenBank/DDBJ whole genome shotgun (WGS) entry which is preliminary data.</text>
</comment>
<protein>
    <recommendedName>
        <fullName evidence="1">DUF3885 domain-containing protein</fullName>
    </recommendedName>
</protein>
<accession>A0ABV6A6X5</accession>
<dbReference type="RefSeq" id="WP_377858232.1">
    <property type="nucleotide sequence ID" value="NZ_JBHLZU010000023.1"/>
</dbReference>
<dbReference type="EMBL" id="JBHLZU010000023">
    <property type="protein sequence ID" value="MFB9907664.1"/>
    <property type="molecule type" value="Genomic_DNA"/>
</dbReference>
<feature type="domain" description="DUF3885" evidence="1">
    <location>
        <begin position="20"/>
        <end position="188"/>
    </location>
</feature>
<dbReference type="Pfam" id="PF13021">
    <property type="entry name" value="DUF3885"/>
    <property type="match status" value="1"/>
</dbReference>
<gene>
    <name evidence="2" type="ORF">ACFFQA_27330</name>
</gene>
<evidence type="ECO:0000313" key="2">
    <source>
        <dbReference type="EMBL" id="MFB9907664.1"/>
    </source>
</evidence>
<proteinExistence type="predicted"/>
<sequence length="191" mass="22036">MPDEALLRLWEQRWPLCPPIAHELKSAYPDRWVRFHSLPKSKRYPDTEAEYAVVLGRYNTVLDELFHGKDVYVITPDWSGTAHPGQRPDDHARWLPGARHWVSVPIGDDPEEPYYTHLFVSRITWRRGEVDELLRAVADDAIAEVIITDVDLHRIHHPYDGGADVLLTTSAERDQVRSRHADWLSAHPNGL</sequence>
<keyword evidence="3" id="KW-1185">Reference proteome</keyword>
<dbReference type="InterPro" id="IPR024976">
    <property type="entry name" value="DUF3885"/>
</dbReference>
<reference evidence="2 3" key="1">
    <citation type="submission" date="2024-09" db="EMBL/GenBank/DDBJ databases">
        <authorList>
            <person name="Sun Q."/>
            <person name="Mori K."/>
        </authorList>
    </citation>
    <scope>NUCLEOTIDE SEQUENCE [LARGE SCALE GENOMIC DNA]</scope>
    <source>
        <strain evidence="2 3">TBRC 7907</strain>
    </source>
</reference>
<organism evidence="2 3">
    <name type="scientific">Allokutzneria oryzae</name>
    <dbReference type="NCBI Taxonomy" id="1378989"/>
    <lineage>
        <taxon>Bacteria</taxon>
        <taxon>Bacillati</taxon>
        <taxon>Actinomycetota</taxon>
        <taxon>Actinomycetes</taxon>
        <taxon>Pseudonocardiales</taxon>
        <taxon>Pseudonocardiaceae</taxon>
        <taxon>Allokutzneria</taxon>
    </lineage>
</organism>
<name>A0ABV6A6X5_9PSEU</name>
<evidence type="ECO:0000313" key="3">
    <source>
        <dbReference type="Proteomes" id="UP001589693"/>
    </source>
</evidence>
<evidence type="ECO:0000259" key="1">
    <source>
        <dbReference type="Pfam" id="PF13021"/>
    </source>
</evidence>
<dbReference type="Proteomes" id="UP001589693">
    <property type="component" value="Unassembled WGS sequence"/>
</dbReference>